<dbReference type="InterPro" id="IPR009325">
    <property type="entry name" value="DUF983"/>
</dbReference>
<dbReference type="Pfam" id="PF06170">
    <property type="entry name" value="DUF983"/>
    <property type="match status" value="1"/>
</dbReference>
<evidence type="ECO:0000313" key="2">
    <source>
        <dbReference type="EMBL" id="UFZ02728.1"/>
    </source>
</evidence>
<keyword evidence="1" id="KW-0472">Membrane</keyword>
<accession>A0ABY3R6A8</accession>
<name>A0ABY3R6A8_9BRAD</name>
<keyword evidence="1" id="KW-0812">Transmembrane</keyword>
<gene>
    <name evidence="2" type="ORF">LQG66_26120</name>
</gene>
<keyword evidence="3" id="KW-1185">Reference proteome</keyword>
<dbReference type="RefSeq" id="WP_231318514.1">
    <property type="nucleotide sequence ID" value="NZ_CP088156.1"/>
</dbReference>
<dbReference type="EMBL" id="CP088156">
    <property type="protein sequence ID" value="UFZ02728.1"/>
    <property type="molecule type" value="Genomic_DNA"/>
</dbReference>
<feature type="transmembrane region" description="Helical" evidence="1">
    <location>
        <begin position="100"/>
        <end position="121"/>
    </location>
</feature>
<keyword evidence="1" id="KW-1133">Transmembrane helix</keyword>
<proteinExistence type="predicted"/>
<dbReference type="Proteomes" id="UP001431010">
    <property type="component" value="Chromosome"/>
</dbReference>
<evidence type="ECO:0000256" key="1">
    <source>
        <dbReference type="SAM" id="Phobius"/>
    </source>
</evidence>
<organism evidence="2 3">
    <name type="scientific">Bradyrhizobium ontarionense</name>
    <dbReference type="NCBI Taxonomy" id="2898149"/>
    <lineage>
        <taxon>Bacteria</taxon>
        <taxon>Pseudomonadati</taxon>
        <taxon>Pseudomonadota</taxon>
        <taxon>Alphaproteobacteria</taxon>
        <taxon>Hyphomicrobiales</taxon>
        <taxon>Nitrobacteraceae</taxon>
        <taxon>Bradyrhizobium</taxon>
    </lineage>
</organism>
<feature type="transmembrane region" description="Helical" evidence="1">
    <location>
        <begin position="76"/>
        <end position="94"/>
    </location>
</feature>
<reference evidence="2" key="1">
    <citation type="journal article" date="2024" name="Antonie Van Leeuwenhoek">
        <title>Bradyrhizobium ontarionense sp. nov., a novel bacterial symbiont isolated from Aeschynomene indica (Indian jointvetch), harbours photosynthesis, nitrogen fixation and nitrous oxide (N2O) reductase genes.</title>
        <authorList>
            <person name="Bromfield E.S.P."/>
            <person name="Cloutier S."/>
        </authorList>
    </citation>
    <scope>NUCLEOTIDE SEQUENCE</scope>
    <source>
        <strain evidence="2">A19</strain>
    </source>
</reference>
<evidence type="ECO:0000313" key="3">
    <source>
        <dbReference type="Proteomes" id="UP001431010"/>
    </source>
</evidence>
<sequence>MTPVKHAHLPERQRPLYPGNSFNPPRPVLSALLHGLCCRCPCCGCGRLFNGFLAIAPSCASCGEDLHHARPDDAPAYFVILIVGHIAVFLALAMEQELAPPLWATMTAAIIVTCLLTAVLLQPTKGAIIALQWALWMHGFDPTQPHDDPTHCPADLVADDGVAERPSPVGAMPHLPA</sequence>
<protein>
    <submittedName>
        <fullName evidence="2">DUF983 domain-containing protein</fullName>
    </submittedName>
</protein>